<dbReference type="InterPro" id="IPR019429">
    <property type="entry name" value="7TM_GPCR_serpentine_rcpt_Sri"/>
</dbReference>
<feature type="non-terminal residue" evidence="2">
    <location>
        <position position="207"/>
    </location>
</feature>
<dbReference type="Proteomes" id="UP001432027">
    <property type="component" value="Unassembled WGS sequence"/>
</dbReference>
<evidence type="ECO:0008006" key="4">
    <source>
        <dbReference type="Google" id="ProtNLM"/>
    </source>
</evidence>
<dbReference type="EMBL" id="BTSX01000004">
    <property type="protein sequence ID" value="GMS93777.1"/>
    <property type="molecule type" value="Genomic_DNA"/>
</dbReference>
<feature type="transmembrane region" description="Helical" evidence="1">
    <location>
        <begin position="93"/>
        <end position="116"/>
    </location>
</feature>
<evidence type="ECO:0000313" key="2">
    <source>
        <dbReference type="EMBL" id="GMS93777.1"/>
    </source>
</evidence>
<feature type="non-terminal residue" evidence="2">
    <location>
        <position position="1"/>
    </location>
</feature>
<protein>
    <recommendedName>
        <fullName evidence="4">G protein-coupled receptor</fullName>
    </recommendedName>
</protein>
<keyword evidence="1" id="KW-0472">Membrane</keyword>
<name>A0AAV5THK6_9BILA</name>
<sequence>NLTLHPNWHYAMPMYEHVVGVVTHLLSALAFYLMLTKTPQPTKLFAKYLMLLQVAITLVDFNYGLLYCPIVLFPVPGGICYGILCTWFGLSGFAGFILASFALSYVSISIILCYHFKYVSIGAMIGNDSFDSSRHTLFRVVMFFFYAIPPVLHIGNVRNVEGGSVYVETNFPSLYYLFANPEYHAFAYDMALFPEYSNLFVLSVLLV</sequence>
<feature type="transmembrane region" description="Helical" evidence="1">
    <location>
        <begin position="14"/>
        <end position="36"/>
    </location>
</feature>
<feature type="transmembrane region" description="Helical" evidence="1">
    <location>
        <begin position="137"/>
        <end position="155"/>
    </location>
</feature>
<dbReference type="PANTHER" id="PTHR45830:SF15">
    <property type="entry name" value="SERPENTINE RECEPTOR, CLASS I"/>
    <property type="match status" value="1"/>
</dbReference>
<feature type="transmembrane region" description="Helical" evidence="1">
    <location>
        <begin position="48"/>
        <end position="73"/>
    </location>
</feature>
<evidence type="ECO:0000313" key="3">
    <source>
        <dbReference type="Proteomes" id="UP001432027"/>
    </source>
</evidence>
<evidence type="ECO:0000256" key="1">
    <source>
        <dbReference type="SAM" id="Phobius"/>
    </source>
</evidence>
<organism evidence="2 3">
    <name type="scientific">Pristionchus entomophagus</name>
    <dbReference type="NCBI Taxonomy" id="358040"/>
    <lineage>
        <taxon>Eukaryota</taxon>
        <taxon>Metazoa</taxon>
        <taxon>Ecdysozoa</taxon>
        <taxon>Nematoda</taxon>
        <taxon>Chromadorea</taxon>
        <taxon>Rhabditida</taxon>
        <taxon>Rhabditina</taxon>
        <taxon>Diplogasteromorpha</taxon>
        <taxon>Diplogasteroidea</taxon>
        <taxon>Neodiplogasteridae</taxon>
        <taxon>Pristionchus</taxon>
    </lineage>
</organism>
<keyword evidence="3" id="KW-1185">Reference proteome</keyword>
<gene>
    <name evidence="2" type="ORF">PENTCL1PPCAC_15952</name>
</gene>
<keyword evidence="1" id="KW-1133">Transmembrane helix</keyword>
<accession>A0AAV5THK6</accession>
<reference evidence="2" key="1">
    <citation type="submission" date="2023-10" db="EMBL/GenBank/DDBJ databases">
        <title>Genome assembly of Pristionchus species.</title>
        <authorList>
            <person name="Yoshida K."/>
            <person name="Sommer R.J."/>
        </authorList>
    </citation>
    <scope>NUCLEOTIDE SEQUENCE</scope>
    <source>
        <strain evidence="2">RS0144</strain>
    </source>
</reference>
<dbReference type="AlphaFoldDB" id="A0AAV5THK6"/>
<dbReference type="Pfam" id="PF10327">
    <property type="entry name" value="7TM_GPCR_Sri"/>
    <property type="match status" value="1"/>
</dbReference>
<dbReference type="PANTHER" id="PTHR45830">
    <property type="entry name" value="SERPENTINE RECEPTOR, CLASS I"/>
    <property type="match status" value="1"/>
</dbReference>
<comment type="caution">
    <text evidence="2">The sequence shown here is derived from an EMBL/GenBank/DDBJ whole genome shotgun (WGS) entry which is preliminary data.</text>
</comment>
<keyword evidence="1" id="KW-0812">Transmembrane</keyword>
<proteinExistence type="predicted"/>